<evidence type="ECO:0000313" key="2">
    <source>
        <dbReference type="EMBL" id="MBG0569149.1"/>
    </source>
</evidence>
<dbReference type="InterPro" id="IPR023809">
    <property type="entry name" value="Thiopep_bacteriocin_synth_dom"/>
</dbReference>
<sequence>MSTSAWHQTDIGFTDHCTAEQSAATHVIPILATAEARGLISAWSIVRKGTQWRLRYRPTRTGADAPAGITASLTALCGAGHLTKVVDVIYEPETEAFGGPRAMRIAHRLWHLDSRHLLTARPDQPSSTRRREMSILLCTTMMRAAGLDWYEQGAVWAQVAKHRDPVDPDHVIAVLDAVRRLLTVAPESLTAIGASLAADKAWINAFATTGAAIRRIHDDGHLQRGLRDVLAHHIIFAWNRHGVRAVDQAALATAAQTVVFGPDPTASLTIETAATR</sequence>
<dbReference type="EMBL" id="JADQTO010000055">
    <property type="protein sequence ID" value="MBG0569149.1"/>
    <property type="molecule type" value="Genomic_DNA"/>
</dbReference>
<dbReference type="NCBIfam" id="TIGR03891">
    <property type="entry name" value="thiopep_ocin"/>
    <property type="match status" value="1"/>
</dbReference>
<protein>
    <submittedName>
        <fullName evidence="2">Thiopeptide-type bacteriocin biosynthesis protein</fullName>
    </submittedName>
</protein>
<dbReference type="Proteomes" id="UP000598146">
    <property type="component" value="Unassembled WGS sequence"/>
</dbReference>
<gene>
    <name evidence="2" type="ORF">I4J89_47850</name>
</gene>
<reference evidence="2" key="1">
    <citation type="submission" date="2020-11" db="EMBL/GenBank/DDBJ databases">
        <title>Isolation and identification of active actinomycetes.</title>
        <authorList>
            <person name="Sun X."/>
        </authorList>
    </citation>
    <scope>NUCLEOTIDE SEQUENCE</scope>
    <source>
        <strain evidence="2">NEAU-A11</strain>
    </source>
</reference>
<organism evidence="2 3">
    <name type="scientific">Actinoplanes aureus</name>
    <dbReference type="NCBI Taxonomy" id="2792083"/>
    <lineage>
        <taxon>Bacteria</taxon>
        <taxon>Bacillati</taxon>
        <taxon>Actinomycetota</taxon>
        <taxon>Actinomycetes</taxon>
        <taxon>Micromonosporales</taxon>
        <taxon>Micromonosporaceae</taxon>
        <taxon>Actinoplanes</taxon>
    </lineage>
</organism>
<evidence type="ECO:0000259" key="1">
    <source>
        <dbReference type="Pfam" id="PF14028"/>
    </source>
</evidence>
<accession>A0A931CID6</accession>
<dbReference type="AlphaFoldDB" id="A0A931CID6"/>
<evidence type="ECO:0000313" key="3">
    <source>
        <dbReference type="Proteomes" id="UP000598146"/>
    </source>
</evidence>
<name>A0A931CID6_9ACTN</name>
<proteinExistence type="predicted"/>
<dbReference type="Pfam" id="PF14028">
    <property type="entry name" value="Lant_dehydr_C"/>
    <property type="match status" value="1"/>
</dbReference>
<feature type="domain" description="Thiopeptide-type bacteriocin biosynthesis" evidence="1">
    <location>
        <begin position="6"/>
        <end position="256"/>
    </location>
</feature>
<dbReference type="RefSeq" id="WP_196420894.1">
    <property type="nucleotide sequence ID" value="NZ_JADQTO010000055.1"/>
</dbReference>
<keyword evidence="3" id="KW-1185">Reference proteome</keyword>
<comment type="caution">
    <text evidence="2">The sequence shown here is derived from an EMBL/GenBank/DDBJ whole genome shotgun (WGS) entry which is preliminary data.</text>
</comment>